<dbReference type="AlphaFoldDB" id="A0A0E9T4R1"/>
<reference evidence="1" key="2">
    <citation type="journal article" date="2015" name="Fish Shellfish Immunol.">
        <title>Early steps in the European eel (Anguilla anguilla)-Vibrio vulnificus interaction in the gills: Role of the RtxA13 toxin.</title>
        <authorList>
            <person name="Callol A."/>
            <person name="Pajuelo D."/>
            <person name="Ebbesson L."/>
            <person name="Teles M."/>
            <person name="MacKenzie S."/>
            <person name="Amaro C."/>
        </authorList>
    </citation>
    <scope>NUCLEOTIDE SEQUENCE</scope>
</reference>
<evidence type="ECO:0000313" key="1">
    <source>
        <dbReference type="EMBL" id="JAH47955.1"/>
    </source>
</evidence>
<dbReference type="EMBL" id="GBXM01060622">
    <property type="protein sequence ID" value="JAH47955.1"/>
    <property type="molecule type" value="Transcribed_RNA"/>
</dbReference>
<name>A0A0E9T4R1_ANGAN</name>
<proteinExistence type="predicted"/>
<sequence>MCVSSNLISPFFPSRNARLIIFILISVTIVKGLSSEACDVKPLWFFTLESIC</sequence>
<protein>
    <submittedName>
        <fullName evidence="1">Uncharacterized protein</fullName>
    </submittedName>
</protein>
<accession>A0A0E9T4R1</accession>
<organism evidence="1">
    <name type="scientific">Anguilla anguilla</name>
    <name type="common">European freshwater eel</name>
    <name type="synonym">Muraena anguilla</name>
    <dbReference type="NCBI Taxonomy" id="7936"/>
    <lineage>
        <taxon>Eukaryota</taxon>
        <taxon>Metazoa</taxon>
        <taxon>Chordata</taxon>
        <taxon>Craniata</taxon>
        <taxon>Vertebrata</taxon>
        <taxon>Euteleostomi</taxon>
        <taxon>Actinopterygii</taxon>
        <taxon>Neopterygii</taxon>
        <taxon>Teleostei</taxon>
        <taxon>Anguilliformes</taxon>
        <taxon>Anguillidae</taxon>
        <taxon>Anguilla</taxon>
    </lineage>
</organism>
<reference evidence="1" key="1">
    <citation type="submission" date="2014-11" db="EMBL/GenBank/DDBJ databases">
        <authorList>
            <person name="Amaro Gonzalez C."/>
        </authorList>
    </citation>
    <scope>NUCLEOTIDE SEQUENCE</scope>
</reference>